<organism evidence="5">
    <name type="scientific">Haptolina ericina</name>
    <dbReference type="NCBI Taxonomy" id="156174"/>
    <lineage>
        <taxon>Eukaryota</taxon>
        <taxon>Haptista</taxon>
        <taxon>Haptophyta</taxon>
        <taxon>Prymnesiophyceae</taxon>
        <taxon>Prymnesiales</taxon>
        <taxon>Prymnesiaceae</taxon>
        <taxon>Haptolina</taxon>
    </lineage>
</organism>
<dbReference type="Gene3D" id="3.10.180.10">
    <property type="entry name" value="2,3-Dihydroxybiphenyl 1,2-Dioxygenase, domain 1"/>
    <property type="match status" value="2"/>
</dbReference>
<comment type="pathway">
    <text evidence="1">Amino-acid degradation; L-phenylalanine degradation; acetoacetate and fumarate from L-phenylalanine: step 3/6.</text>
</comment>
<dbReference type="SUPFAM" id="SSF54593">
    <property type="entry name" value="Glyoxalase/Bleomycin resistance protein/Dihydroxybiphenyl dioxygenase"/>
    <property type="match status" value="1"/>
</dbReference>
<dbReference type="EC" id="1.13.11.27" evidence="2"/>
<dbReference type="PANTHER" id="PTHR11959:SF1">
    <property type="entry name" value="4-HYDROXYPHENYLPYRUVATE DIOXYGENASE"/>
    <property type="match status" value="1"/>
</dbReference>
<gene>
    <name evidence="5" type="ORF">HERI1096_LOCUS19599</name>
</gene>
<keyword evidence="4" id="KW-0585">Phenylalanine catabolism</keyword>
<proteinExistence type="predicted"/>
<name>A0A7S3F2D2_9EUKA</name>
<dbReference type="GO" id="GO:0006572">
    <property type="term" value="P:L-tyrosine catabolic process"/>
    <property type="evidence" value="ECO:0007669"/>
    <property type="project" value="UniProtKB-KW"/>
</dbReference>
<protein>
    <recommendedName>
        <fullName evidence="2">4-hydroxyphenylpyruvate dioxygenase</fullName>
        <ecNumber evidence="2">1.13.11.27</ecNumber>
    </recommendedName>
</protein>
<dbReference type="InterPro" id="IPR029068">
    <property type="entry name" value="Glyas_Bleomycin-R_OHBP_Dase"/>
</dbReference>
<evidence type="ECO:0000313" key="5">
    <source>
        <dbReference type="EMBL" id="CAE0118900.1"/>
    </source>
</evidence>
<dbReference type="GO" id="GO:0003868">
    <property type="term" value="F:4-hydroxyphenylpyruvate dioxygenase activity"/>
    <property type="evidence" value="ECO:0007669"/>
    <property type="project" value="UniProtKB-EC"/>
</dbReference>
<accession>A0A7S3F2D2</accession>
<dbReference type="InterPro" id="IPR005956">
    <property type="entry name" value="4OHPhenylPyrv_dOase"/>
</dbReference>
<evidence type="ECO:0000256" key="4">
    <source>
        <dbReference type="ARBA" id="ARBA00023232"/>
    </source>
</evidence>
<keyword evidence="3" id="KW-0828">Tyrosine catabolism</keyword>
<dbReference type="GO" id="GO:0006559">
    <property type="term" value="P:L-phenylalanine catabolic process"/>
    <property type="evidence" value="ECO:0007669"/>
    <property type="project" value="UniProtKB-KW"/>
</dbReference>
<dbReference type="AlphaFoldDB" id="A0A7S3F2D2"/>
<dbReference type="PANTHER" id="PTHR11959">
    <property type="entry name" value="4-HYDROXYPHENYLPYRUVATE DIOXYGENASE"/>
    <property type="match status" value="1"/>
</dbReference>
<evidence type="ECO:0000256" key="1">
    <source>
        <dbReference type="ARBA" id="ARBA00005162"/>
    </source>
</evidence>
<sequence length="364" mass="39291">MGNTSGMTTTDPAEALTDQSQVFLPTNNALSPVGHVHWYLEELGQGIQHVASRVASLPDHVQRANNYRELTGEGFTFLNIPRTYYGVLDRSLLMRGGADGELLGASATGLTEREADDVISALTAASLVDMAGAVDLDATDEDLKSALATASCFAGASDETKALVLRVVRRSRIINLWRLMGDQLSEATYLSIVRNKILVDIQGEDVLMQIFTTSMLQRKEGTQAPFLEFIQRVCAEAPDGSASSTPIRPGCGGFGIRNFLTLFLSIEVSKAMADQKNAEAKGAAAEASFHSRRVQLFTDQLVESNPILTEVSDCMTGEGKALERGDKEAAVAFAARKDAANSKLQACSAKYNTLMKEMREKGWA</sequence>
<evidence type="ECO:0000256" key="3">
    <source>
        <dbReference type="ARBA" id="ARBA00022878"/>
    </source>
</evidence>
<dbReference type="EMBL" id="HBHX01035371">
    <property type="protein sequence ID" value="CAE0118900.1"/>
    <property type="molecule type" value="Transcribed_RNA"/>
</dbReference>
<evidence type="ECO:0000256" key="2">
    <source>
        <dbReference type="ARBA" id="ARBA00013222"/>
    </source>
</evidence>
<reference evidence="5" key="1">
    <citation type="submission" date="2021-01" db="EMBL/GenBank/DDBJ databases">
        <authorList>
            <person name="Corre E."/>
            <person name="Pelletier E."/>
            <person name="Niang G."/>
            <person name="Scheremetjew M."/>
            <person name="Finn R."/>
            <person name="Kale V."/>
            <person name="Holt S."/>
            <person name="Cochrane G."/>
            <person name="Meng A."/>
            <person name="Brown T."/>
            <person name="Cohen L."/>
        </authorList>
    </citation>
    <scope>NUCLEOTIDE SEQUENCE</scope>
    <source>
        <strain evidence="5">CCMP281</strain>
    </source>
</reference>